<protein>
    <submittedName>
        <fullName evidence="1">DNA polymerase III subunit chi</fullName>
        <ecNumber evidence="1">2.7.7.7</ecNumber>
    </submittedName>
</protein>
<reference evidence="1 2" key="1">
    <citation type="submission" date="2023-11" db="EMBL/GenBank/DDBJ databases">
        <title>Paucibacter sp. nov., isolated from fresh soil in Korea.</title>
        <authorList>
            <person name="Le N.T.T."/>
        </authorList>
    </citation>
    <scope>NUCLEOTIDE SEQUENCE [LARGE SCALE GENOMIC DNA]</scope>
    <source>
        <strain evidence="1 2">R3-3</strain>
    </source>
</reference>
<proteinExistence type="predicted"/>
<dbReference type="PANTHER" id="PTHR38767:SF1">
    <property type="entry name" value="DNA POLYMERASE III SUBUNIT CHI"/>
    <property type="match status" value="1"/>
</dbReference>
<dbReference type="EMBL" id="JAXCLA010000007">
    <property type="protein sequence ID" value="MDY0747218.1"/>
    <property type="molecule type" value="Genomic_DNA"/>
</dbReference>
<organism evidence="1 2">
    <name type="scientific">Roseateles agri</name>
    <dbReference type="NCBI Taxonomy" id="3098619"/>
    <lineage>
        <taxon>Bacteria</taxon>
        <taxon>Pseudomonadati</taxon>
        <taxon>Pseudomonadota</taxon>
        <taxon>Betaproteobacteria</taxon>
        <taxon>Burkholderiales</taxon>
        <taxon>Sphaerotilaceae</taxon>
        <taxon>Roseateles</taxon>
    </lineage>
</organism>
<comment type="caution">
    <text evidence="1">The sequence shown here is derived from an EMBL/GenBank/DDBJ whole genome shotgun (WGS) entry which is preliminary data.</text>
</comment>
<dbReference type="InterPro" id="IPR036768">
    <property type="entry name" value="PolIII_chi_sf"/>
</dbReference>
<dbReference type="Pfam" id="PF04364">
    <property type="entry name" value="DNA_pol3_chi"/>
    <property type="match status" value="1"/>
</dbReference>
<keyword evidence="2" id="KW-1185">Reference proteome</keyword>
<gene>
    <name evidence="1" type="ORF">SNE35_22120</name>
</gene>
<keyword evidence="1" id="KW-0548">Nucleotidyltransferase</keyword>
<dbReference type="RefSeq" id="WP_320425177.1">
    <property type="nucleotide sequence ID" value="NZ_JAXCLA010000007.1"/>
</dbReference>
<keyword evidence="1" id="KW-0808">Transferase</keyword>
<name>A0ABU5DLP5_9BURK</name>
<dbReference type="EC" id="2.7.7.7" evidence="1"/>
<dbReference type="SUPFAM" id="SSF102400">
    <property type="entry name" value="DNA polymerase III chi subunit"/>
    <property type="match status" value="1"/>
</dbReference>
<accession>A0ABU5DLP5</accession>
<evidence type="ECO:0000313" key="2">
    <source>
        <dbReference type="Proteomes" id="UP001285263"/>
    </source>
</evidence>
<dbReference type="PANTHER" id="PTHR38767">
    <property type="entry name" value="DNA POLYMERASE III SUBUNIT CHI"/>
    <property type="match status" value="1"/>
</dbReference>
<evidence type="ECO:0000313" key="1">
    <source>
        <dbReference type="EMBL" id="MDY0747218.1"/>
    </source>
</evidence>
<dbReference type="Gene3D" id="3.40.50.10110">
    <property type="entry name" value="DNA polymerase III subunit chi"/>
    <property type="match status" value="1"/>
</dbReference>
<dbReference type="Proteomes" id="UP001285263">
    <property type="component" value="Unassembled WGS sequence"/>
</dbReference>
<sequence length="143" mass="16147">MSQISFYTGVPERLGYLCRLLRKAQQSGARIGVCGPANLLMRLDATLWTFDPLEFVPHLRVSSGATLPPRLTDTPILLVERPDQLPHREVLLNVGAEIPEGFDQFQRVLEVVSQDPPQVQAGRERFRRYQQLGHEVVHHIATA</sequence>
<dbReference type="InterPro" id="IPR007459">
    <property type="entry name" value="DNA_pol3_chi"/>
</dbReference>
<dbReference type="GO" id="GO:0003887">
    <property type="term" value="F:DNA-directed DNA polymerase activity"/>
    <property type="evidence" value="ECO:0007669"/>
    <property type="project" value="UniProtKB-EC"/>
</dbReference>